<dbReference type="PANTHER" id="PTHR24161:SF85">
    <property type="entry name" value="PALMITOYLTRANSFERASE HIP14"/>
    <property type="match status" value="1"/>
</dbReference>
<feature type="repeat" description="ANK" evidence="3">
    <location>
        <begin position="114"/>
        <end position="146"/>
    </location>
</feature>
<evidence type="ECO:0000256" key="1">
    <source>
        <dbReference type="ARBA" id="ARBA00022737"/>
    </source>
</evidence>
<keyword evidence="1" id="KW-0677">Repeat</keyword>
<keyword evidence="6" id="KW-1185">Reference proteome</keyword>
<dbReference type="Pfam" id="PF12796">
    <property type="entry name" value="Ank_2"/>
    <property type="match status" value="1"/>
</dbReference>
<comment type="caution">
    <text evidence="5">The sequence shown here is derived from an EMBL/GenBank/DDBJ whole genome shotgun (WGS) entry which is preliminary data.</text>
</comment>
<evidence type="ECO:0000256" key="4">
    <source>
        <dbReference type="SAM" id="MobiDB-lite"/>
    </source>
</evidence>
<dbReference type="AlphaFoldDB" id="A0A812LGK7"/>
<feature type="compositionally biased region" description="Acidic residues" evidence="4">
    <location>
        <begin position="787"/>
        <end position="801"/>
    </location>
</feature>
<dbReference type="SUPFAM" id="SSF48403">
    <property type="entry name" value="Ankyrin repeat"/>
    <property type="match status" value="1"/>
</dbReference>
<dbReference type="InterPro" id="IPR036770">
    <property type="entry name" value="Ankyrin_rpt-contain_sf"/>
</dbReference>
<dbReference type="OrthoDB" id="331948at2759"/>
<keyword evidence="2 3" id="KW-0040">ANK repeat</keyword>
<dbReference type="Proteomes" id="UP000604046">
    <property type="component" value="Unassembled WGS sequence"/>
</dbReference>
<name>A0A812LGK7_9DINO</name>
<organism evidence="5 6">
    <name type="scientific">Symbiodinium natans</name>
    <dbReference type="NCBI Taxonomy" id="878477"/>
    <lineage>
        <taxon>Eukaryota</taxon>
        <taxon>Sar</taxon>
        <taxon>Alveolata</taxon>
        <taxon>Dinophyceae</taxon>
        <taxon>Suessiales</taxon>
        <taxon>Symbiodiniaceae</taxon>
        <taxon>Symbiodinium</taxon>
    </lineage>
</organism>
<reference evidence="5" key="1">
    <citation type="submission" date="2021-02" db="EMBL/GenBank/DDBJ databases">
        <authorList>
            <person name="Dougan E. K."/>
            <person name="Rhodes N."/>
            <person name="Thang M."/>
            <person name="Chan C."/>
        </authorList>
    </citation>
    <scope>NUCLEOTIDE SEQUENCE</scope>
</reference>
<sequence>MLSQGHRVDGQDSEGNTALHWAAWFRLDTLLSPLLERRARPDVGNDSGECPVHWAAKSSNVAALDAMTRANRALLSLRDCDGFTAFVLSAQTDNSPMMEWMYLKGVSMEEQDDYGRTALQWACYKGNKKTVQWLLSRSASIVHRDREGMTALHWAALKGHEQVADMLMDVGAVELLDVPDCAGETPIALAMRKRNRYLVGAFHKCQIFNVVLGRCFVAYNIIVFAFVLAPGVTEGRGRTEKPGWVCLWPALQVFSWCTSVRCCCHLLPMMLSPCPQPDLVLLMLVLRTFKGKMEKQVAFLWMVDQSGLAGRCGVSVLPSIACEMNAKRGNFVPSARFGQRNCGQKSGCCDDLVDADGIVLLLQIGDNLQVGWTLCLKQRESSLFAEFTGSHVVVTPLTSAKQATLNALHPVNADMQVHSADVVFCELSMDNSGWLVSISHLSSELVHKAGDGEEKYALINYGHDMLTGDGAVVPEGTTISDNFCEKHGSDWKKAQLDRATVTLHERERVTGESLGRARVEHLLAHGCGEYLTLVEKGDFKQACERRSYEKLQLLSPMFCGIIVTYQHLDTSWIKGFASQTLRPRITALSKALKTHHVLECCAMFLHGEVVLLYAFDTVFPEISRGWELGDDFAQQSALVARHTAYMIVNVTTYEAVSLTRPSHSGEYFVPQLLLQVLVSSNAADTNFHVMFWFCRDGRLSANFFLAQVEAKSCGGMNTSDVCADADSAFHRSKLRPPPLVTDFPKAEFDISTPRNSGAKSEASKHFIGTPTATGILNAFLDCDLDDAGDDDGPPLEPDYDAINEFLQGKQDGSSPSVSNASTRFDPENAGRSGALDVEEEYEDDFDPESDGEDL</sequence>
<evidence type="ECO:0000313" key="6">
    <source>
        <dbReference type="Proteomes" id="UP000604046"/>
    </source>
</evidence>
<dbReference type="InterPro" id="IPR002110">
    <property type="entry name" value="Ankyrin_rpt"/>
</dbReference>
<gene>
    <name evidence="5" type="ORF">SNAT2548_LOCUS11617</name>
</gene>
<dbReference type="PROSITE" id="PS50297">
    <property type="entry name" value="ANK_REP_REGION"/>
    <property type="match status" value="2"/>
</dbReference>
<proteinExistence type="predicted"/>
<feature type="compositionally biased region" description="Polar residues" evidence="4">
    <location>
        <begin position="810"/>
        <end position="822"/>
    </location>
</feature>
<dbReference type="PANTHER" id="PTHR24161">
    <property type="entry name" value="ANK_REP_REGION DOMAIN-CONTAINING PROTEIN-RELATED"/>
    <property type="match status" value="1"/>
</dbReference>
<feature type="region of interest" description="Disordered" evidence="4">
    <location>
        <begin position="787"/>
        <end position="854"/>
    </location>
</feature>
<feature type="compositionally biased region" description="Acidic residues" evidence="4">
    <location>
        <begin position="836"/>
        <end position="854"/>
    </location>
</feature>
<evidence type="ECO:0000313" key="5">
    <source>
        <dbReference type="EMBL" id="CAE7245723.1"/>
    </source>
</evidence>
<evidence type="ECO:0000256" key="2">
    <source>
        <dbReference type="ARBA" id="ARBA00023043"/>
    </source>
</evidence>
<dbReference type="SMART" id="SM00248">
    <property type="entry name" value="ANK"/>
    <property type="match status" value="6"/>
</dbReference>
<protein>
    <submittedName>
        <fullName evidence="5">Uncharacterized protein</fullName>
    </submittedName>
</protein>
<evidence type="ECO:0000256" key="3">
    <source>
        <dbReference type="PROSITE-ProRule" id="PRU00023"/>
    </source>
</evidence>
<dbReference type="EMBL" id="CAJNDS010001057">
    <property type="protein sequence ID" value="CAE7245723.1"/>
    <property type="molecule type" value="Genomic_DNA"/>
</dbReference>
<feature type="repeat" description="ANK" evidence="3">
    <location>
        <begin position="147"/>
        <end position="172"/>
    </location>
</feature>
<dbReference type="PROSITE" id="PS50088">
    <property type="entry name" value="ANK_REPEAT"/>
    <property type="match status" value="2"/>
</dbReference>
<dbReference type="Gene3D" id="1.25.40.20">
    <property type="entry name" value="Ankyrin repeat-containing domain"/>
    <property type="match status" value="1"/>
</dbReference>
<accession>A0A812LGK7</accession>